<evidence type="ECO:0000256" key="2">
    <source>
        <dbReference type="SAM" id="Phobius"/>
    </source>
</evidence>
<dbReference type="SMART" id="SM00978">
    <property type="entry name" value="Tim44"/>
    <property type="match status" value="1"/>
</dbReference>
<dbReference type="AlphaFoldDB" id="A0A7V8JU05"/>
<keyword evidence="2" id="KW-0472">Membrane</keyword>
<feature type="compositionally biased region" description="Low complexity" evidence="1">
    <location>
        <begin position="22"/>
        <end position="43"/>
    </location>
</feature>
<accession>A0A7V8JU05</accession>
<feature type="domain" description="Tim44-like" evidence="4">
    <location>
        <begin position="191"/>
        <end position="304"/>
    </location>
</feature>
<dbReference type="InterPro" id="IPR007379">
    <property type="entry name" value="Tim44-like_dom"/>
</dbReference>
<reference evidence="6" key="1">
    <citation type="journal article" date="2020" name="MBio">
        <title>Horizontal gene transfer to a defensive symbiont with a reduced genome amongst a multipartite beetle microbiome.</title>
        <authorList>
            <person name="Waterworth S.C."/>
            <person name="Florez L.V."/>
            <person name="Rees E.R."/>
            <person name="Hertweck C."/>
            <person name="Kaltenpoth M."/>
            <person name="Kwan J.C."/>
        </authorList>
    </citation>
    <scope>NUCLEOTIDE SEQUENCE [LARGE SCALE GENOMIC DNA]</scope>
</reference>
<evidence type="ECO:0000313" key="6">
    <source>
        <dbReference type="Proteomes" id="UP000462435"/>
    </source>
</evidence>
<organism evidence="5 6">
    <name type="scientific">Herbaspirillum frisingense</name>
    <dbReference type="NCBI Taxonomy" id="92645"/>
    <lineage>
        <taxon>Bacteria</taxon>
        <taxon>Pseudomonadati</taxon>
        <taxon>Pseudomonadota</taxon>
        <taxon>Betaproteobacteria</taxon>
        <taxon>Burkholderiales</taxon>
        <taxon>Oxalobacteraceae</taxon>
        <taxon>Herbaspirillum</taxon>
    </lineage>
</organism>
<gene>
    <name evidence="5" type="ORF">GAK35_02648</name>
</gene>
<name>A0A7V8JU05_9BURK</name>
<keyword evidence="2" id="KW-1133">Transmembrane helix</keyword>
<evidence type="ECO:0000256" key="1">
    <source>
        <dbReference type="SAM" id="MobiDB-lite"/>
    </source>
</evidence>
<evidence type="ECO:0000313" key="5">
    <source>
        <dbReference type="EMBL" id="KAF1042601.1"/>
    </source>
</evidence>
<feature type="compositionally biased region" description="Low complexity" evidence="1">
    <location>
        <begin position="82"/>
        <end position="92"/>
    </location>
</feature>
<feature type="compositionally biased region" description="Pro residues" evidence="1">
    <location>
        <begin position="52"/>
        <end position="63"/>
    </location>
</feature>
<sequence>MKAFVVSLTMVMSATAFAGSISRGGSSFSASRASSSPARSMGAVRPSVVPSTPKPTNTPPARPVPSTSPRYARTPTPRASPPEHISAPAAAAPSSGGTFLSSFGGSFLGSMLGSNLGSHGGGSTVVNNNGGVPASAGAAGNDGGYSGAASSYAQASGESTLSRVFAWILGAAVVAAGLVALTLGLVHLRRRQKAAEEAAQEEADRMPFSPVGLFNQLQRAFAGKDEPALRRLLGPDMVDQLLANLPEEKSVEKLANITSEVLDRSPNVISVHFTADDLADNTKLNEVWHFRRFGTAWQLNGINVLPAA</sequence>
<feature type="signal peptide" evidence="3">
    <location>
        <begin position="1"/>
        <end position="18"/>
    </location>
</feature>
<feature type="region of interest" description="Disordered" evidence="1">
    <location>
        <begin position="22"/>
        <end position="92"/>
    </location>
</feature>
<feature type="chain" id="PRO_5031378920" description="Tim44-like domain-containing protein" evidence="3">
    <location>
        <begin position="19"/>
        <end position="308"/>
    </location>
</feature>
<dbReference type="Proteomes" id="UP000462435">
    <property type="component" value="Unassembled WGS sequence"/>
</dbReference>
<keyword evidence="3" id="KW-0732">Signal</keyword>
<evidence type="ECO:0000256" key="3">
    <source>
        <dbReference type="SAM" id="SignalP"/>
    </source>
</evidence>
<protein>
    <recommendedName>
        <fullName evidence="4">Tim44-like domain-containing protein</fullName>
    </recommendedName>
</protein>
<keyword evidence="2" id="KW-0812">Transmembrane</keyword>
<feature type="transmembrane region" description="Helical" evidence="2">
    <location>
        <begin position="164"/>
        <end position="186"/>
    </location>
</feature>
<comment type="caution">
    <text evidence="5">The sequence shown here is derived from an EMBL/GenBank/DDBJ whole genome shotgun (WGS) entry which is preliminary data.</text>
</comment>
<dbReference type="EMBL" id="WNDX01000079">
    <property type="protein sequence ID" value="KAF1042601.1"/>
    <property type="molecule type" value="Genomic_DNA"/>
</dbReference>
<proteinExistence type="predicted"/>
<evidence type="ECO:0000259" key="4">
    <source>
        <dbReference type="SMART" id="SM00978"/>
    </source>
</evidence>